<dbReference type="InterPro" id="IPR018376">
    <property type="entry name" value="Enoyl-CoA_hyd/isom_CS"/>
</dbReference>
<dbReference type="GO" id="GO:0016853">
    <property type="term" value="F:isomerase activity"/>
    <property type="evidence" value="ECO:0007669"/>
    <property type="project" value="UniProtKB-KW"/>
</dbReference>
<dbReference type="GO" id="GO:0006635">
    <property type="term" value="P:fatty acid beta-oxidation"/>
    <property type="evidence" value="ECO:0007669"/>
    <property type="project" value="TreeGrafter"/>
</dbReference>
<dbReference type="PANTHER" id="PTHR11941:SF54">
    <property type="entry name" value="ENOYL-COA HYDRATASE, MITOCHONDRIAL"/>
    <property type="match status" value="1"/>
</dbReference>
<accession>A0A417Y1A8</accession>
<proteinExistence type="inferred from homology"/>
<dbReference type="InterPro" id="IPR029045">
    <property type="entry name" value="ClpP/crotonase-like_dom_sf"/>
</dbReference>
<protein>
    <submittedName>
        <fullName evidence="3">Enoyl-CoA hydratase/isomerase family protein</fullName>
    </submittedName>
</protein>
<dbReference type="PANTHER" id="PTHR11941">
    <property type="entry name" value="ENOYL-COA HYDRATASE-RELATED"/>
    <property type="match status" value="1"/>
</dbReference>
<comment type="similarity">
    <text evidence="1 2">Belongs to the enoyl-CoA hydratase/isomerase family.</text>
</comment>
<name>A0A417Y1A8_9ACTN</name>
<organism evidence="3 4">
    <name type="scientific">Nocardioides immobilis</name>
    <dbReference type="NCBI Taxonomy" id="2049295"/>
    <lineage>
        <taxon>Bacteria</taxon>
        <taxon>Bacillati</taxon>
        <taxon>Actinomycetota</taxon>
        <taxon>Actinomycetes</taxon>
        <taxon>Propionibacteriales</taxon>
        <taxon>Nocardioidaceae</taxon>
        <taxon>Nocardioides</taxon>
    </lineage>
</organism>
<gene>
    <name evidence="3" type="ORF">D0Z08_15400</name>
</gene>
<dbReference type="RefSeq" id="WP_118926120.1">
    <property type="nucleotide sequence ID" value="NZ_QXGH01000018.1"/>
</dbReference>
<dbReference type="Pfam" id="PF00378">
    <property type="entry name" value="ECH_1"/>
    <property type="match status" value="1"/>
</dbReference>
<evidence type="ECO:0000313" key="4">
    <source>
        <dbReference type="Proteomes" id="UP000283644"/>
    </source>
</evidence>
<reference evidence="3 4" key="1">
    <citation type="submission" date="2018-09" db="EMBL/GenBank/DDBJ databases">
        <title>Genome sequencing of Nocardioides immobilis CCTCC AB 2017083 for comparison to Nocardioides silvaticus.</title>
        <authorList>
            <person name="Li C."/>
            <person name="Wang G."/>
        </authorList>
    </citation>
    <scope>NUCLEOTIDE SEQUENCE [LARGE SCALE GENOMIC DNA]</scope>
    <source>
        <strain evidence="3 4">CCTCC AB 2017083</strain>
    </source>
</reference>
<dbReference type="InterPro" id="IPR001753">
    <property type="entry name" value="Enoyl-CoA_hydra/iso"/>
</dbReference>
<keyword evidence="3" id="KW-0413">Isomerase</keyword>
<dbReference type="SUPFAM" id="SSF52096">
    <property type="entry name" value="ClpP/crotonase"/>
    <property type="match status" value="1"/>
</dbReference>
<dbReference type="Proteomes" id="UP000283644">
    <property type="component" value="Unassembled WGS sequence"/>
</dbReference>
<dbReference type="PROSITE" id="PS00166">
    <property type="entry name" value="ENOYL_COA_HYDRATASE"/>
    <property type="match status" value="1"/>
</dbReference>
<dbReference type="Gene3D" id="3.90.226.10">
    <property type="entry name" value="2-enoyl-CoA Hydratase, Chain A, domain 1"/>
    <property type="match status" value="1"/>
</dbReference>
<dbReference type="CDD" id="cd06558">
    <property type="entry name" value="crotonase-like"/>
    <property type="match status" value="1"/>
</dbReference>
<comment type="caution">
    <text evidence="3">The sequence shown here is derived from an EMBL/GenBank/DDBJ whole genome shotgun (WGS) entry which is preliminary data.</text>
</comment>
<evidence type="ECO:0000256" key="2">
    <source>
        <dbReference type="RuleBase" id="RU003707"/>
    </source>
</evidence>
<evidence type="ECO:0000256" key="1">
    <source>
        <dbReference type="ARBA" id="ARBA00005254"/>
    </source>
</evidence>
<keyword evidence="4" id="KW-1185">Reference proteome</keyword>
<dbReference type="EMBL" id="QXGH01000018">
    <property type="protein sequence ID" value="RHW26334.1"/>
    <property type="molecule type" value="Genomic_DNA"/>
</dbReference>
<dbReference type="OrthoDB" id="8452484at2"/>
<evidence type="ECO:0000313" key="3">
    <source>
        <dbReference type="EMBL" id="RHW26334.1"/>
    </source>
</evidence>
<sequence length="264" mass="28775">MSQVKLEFVDKVAVVTTVNPPAELFDEGQVVGLLEALRRATENQARAMVIKSDSPNFSGGADVTMFLDKDRQAAREFLSEAMDVIWAIEDAPFPVIAAVNGFCFAAGLELALACDFIYAAEDTAFSQVEAMIGVTTFLGGAYRLAERCGPGIAREIVYTAGVYSADQFAQWNIVNRVVPNADLHDEALAVATRIARGPAVAHALTKSMVRHALTNDTRSADVFTLDEATAVFETRDMHNAIGYLLEHGARRFRSNHDEIVFEGR</sequence>
<dbReference type="AlphaFoldDB" id="A0A417Y1A8"/>